<feature type="short sequence motif" description="Q motif" evidence="6">
    <location>
        <begin position="154"/>
        <end position="182"/>
    </location>
</feature>
<feature type="domain" description="Helicase C-terminal" evidence="10">
    <location>
        <begin position="372"/>
        <end position="533"/>
    </location>
</feature>
<dbReference type="InterPro" id="IPR014014">
    <property type="entry name" value="RNA_helicase_DEAD_Q_motif"/>
</dbReference>
<dbReference type="PROSITE" id="PS51192">
    <property type="entry name" value="HELICASE_ATP_BIND_1"/>
    <property type="match status" value="1"/>
</dbReference>
<dbReference type="Pfam" id="PF00271">
    <property type="entry name" value="Helicase_C"/>
    <property type="match status" value="1"/>
</dbReference>
<keyword evidence="1 7" id="KW-0547">Nucleotide-binding</keyword>
<feature type="compositionally biased region" description="Acidic residues" evidence="8">
    <location>
        <begin position="778"/>
        <end position="846"/>
    </location>
</feature>
<evidence type="ECO:0000313" key="13">
    <source>
        <dbReference type="Proteomes" id="UP001150062"/>
    </source>
</evidence>
<evidence type="ECO:0000259" key="11">
    <source>
        <dbReference type="PROSITE" id="PS51195"/>
    </source>
</evidence>
<dbReference type="GO" id="GO:0004386">
    <property type="term" value="F:helicase activity"/>
    <property type="evidence" value="ECO:0007669"/>
    <property type="project" value="UniProtKB-KW"/>
</dbReference>
<keyword evidence="2 7" id="KW-0378">Hydrolase</keyword>
<dbReference type="SMART" id="SM00487">
    <property type="entry name" value="DEXDc"/>
    <property type="match status" value="1"/>
</dbReference>
<evidence type="ECO:0000259" key="9">
    <source>
        <dbReference type="PROSITE" id="PS51192"/>
    </source>
</evidence>
<sequence>MNNRRNNRNNRNNNYSQRSNRQGNRNNNRNYNKKRSYQQNDRYQKQEGSTTTPTRKRNHQRFQGKRNENNQKNYQQKKKGSTKKSGMKTHQRQELQVENLKEITKLNKAIKRMTPKSIYETINQNKDDQKGSEQINSQDLSVMKDYPIQYVKETKFSQLPISALTKRALRENNFIHMTPIQRATIPHSFVGRDIMGEAVTGSGKTLSFLIPILELLYRNQWTINDTLGALIITPTRELAIQIFDVLRLIGKYHSFSAGIVFGGKNFEEESKAIGRMNILVSTPGRLLQHMDESPDFQYENLKMLVLDEADLILDMGFQKTLTAILDNLPNNIQTLLFSATQKQSLKNLVRLKLKKPEYISVDDKATTATPTNLVQCYVTCPLENKIKLCYSFIKTHLKKKILIFFSSSKEVRFVYELFRKLNPGIQLLSLYGRMKQHNRIKIFYTFKEEKHVVLLSTDLAARGLDFPFVDWVIQFDCPDDVQGYIHRAGRTARYQSNGNGLLLLSPTEIKMVELLKNAKIPIQQIEIKESKMIPIDGTIRSIMSKFPKMKNYAKGAFVSYIRSTYLKSNKEVFDVNKLPLEEFSKSMGLLSLPKIKFISKKALQGKNTNYKLKSMLKDENDTNGETEDNSDDEQSKYNQNDDGSETSDSDDDFLLKKKDSEIVKKIQSEDLKKIDQNVFYTKRQIKQDRSGGFVKKINIYGNGNQKDHVFYDDDGNEIKDNLENFIRDFDPQKEKNNSKDLENYSKEILKKIETNDQLDKLDYKEQLKLKRREREQGNDSESDGEEESVDGDEEEYDDEYDEDNDNNDDEVENEKEDDDEVKDNEEEEDDDDDDDDDDDEKIENEETNIYKKRRFNQIDTQKPRTLQEDEDLALKILQKKYI</sequence>
<comment type="catalytic activity">
    <reaction evidence="7">
        <text>ATP + H2O = ADP + phosphate + H(+)</text>
        <dbReference type="Rhea" id="RHEA:13065"/>
        <dbReference type="ChEBI" id="CHEBI:15377"/>
        <dbReference type="ChEBI" id="CHEBI:15378"/>
        <dbReference type="ChEBI" id="CHEBI:30616"/>
        <dbReference type="ChEBI" id="CHEBI:43474"/>
        <dbReference type="ChEBI" id="CHEBI:456216"/>
        <dbReference type="EC" id="3.6.4.13"/>
    </reaction>
</comment>
<evidence type="ECO:0000256" key="6">
    <source>
        <dbReference type="PROSITE-ProRule" id="PRU00552"/>
    </source>
</evidence>
<comment type="similarity">
    <text evidence="7">Belongs to the DEAD box helicase family.</text>
</comment>
<dbReference type="SMART" id="SM00490">
    <property type="entry name" value="HELICc"/>
    <property type="match status" value="1"/>
</dbReference>
<dbReference type="InterPro" id="IPR001650">
    <property type="entry name" value="Helicase_C-like"/>
</dbReference>
<evidence type="ECO:0000256" key="2">
    <source>
        <dbReference type="ARBA" id="ARBA00022801"/>
    </source>
</evidence>
<feature type="domain" description="DEAD-box RNA helicase Q" evidence="11">
    <location>
        <begin position="154"/>
        <end position="182"/>
    </location>
</feature>
<keyword evidence="5 7" id="KW-0694">RNA-binding</keyword>
<feature type="compositionally biased region" description="Low complexity" evidence="8">
    <location>
        <begin position="9"/>
        <end position="30"/>
    </location>
</feature>
<dbReference type="PROSITE" id="PS51195">
    <property type="entry name" value="Q_MOTIF"/>
    <property type="match status" value="1"/>
</dbReference>
<feature type="region of interest" description="Disordered" evidence="8">
    <location>
        <begin position="615"/>
        <end position="652"/>
    </location>
</feature>
<dbReference type="EMBL" id="JAOAOG010000231">
    <property type="protein sequence ID" value="KAJ6238966.1"/>
    <property type="molecule type" value="Genomic_DNA"/>
</dbReference>
<dbReference type="CDD" id="cd18787">
    <property type="entry name" value="SF2_C_DEAD"/>
    <property type="match status" value="1"/>
</dbReference>
<dbReference type="InterPro" id="IPR014001">
    <property type="entry name" value="Helicase_ATP-bd"/>
</dbReference>
<evidence type="ECO:0000256" key="7">
    <source>
        <dbReference type="RuleBase" id="RU365068"/>
    </source>
</evidence>
<dbReference type="Gene3D" id="3.40.50.300">
    <property type="entry name" value="P-loop containing nucleotide triphosphate hydrolases"/>
    <property type="match status" value="2"/>
</dbReference>
<keyword evidence="13" id="KW-1185">Reference proteome</keyword>
<evidence type="ECO:0000313" key="12">
    <source>
        <dbReference type="EMBL" id="KAJ6238966.1"/>
    </source>
</evidence>
<feature type="compositionally biased region" description="Basic residues" evidence="8">
    <location>
        <begin position="54"/>
        <end position="64"/>
    </location>
</feature>
<feature type="compositionally biased region" description="Acidic residues" evidence="8">
    <location>
        <begin position="621"/>
        <end position="632"/>
    </location>
</feature>
<comment type="caution">
    <text evidence="12">The sequence shown here is derived from an EMBL/GenBank/DDBJ whole genome shotgun (WGS) entry which is preliminary data.</text>
</comment>
<feature type="compositionally biased region" description="Basic residues" evidence="8">
    <location>
        <begin position="75"/>
        <end position="90"/>
    </location>
</feature>
<comment type="domain">
    <text evidence="7">The Q motif is unique to and characteristic of the DEAD box family of RNA helicases and controls ATP binding and hydrolysis.</text>
</comment>
<evidence type="ECO:0000256" key="3">
    <source>
        <dbReference type="ARBA" id="ARBA00022806"/>
    </source>
</evidence>
<dbReference type="Pfam" id="PF13959">
    <property type="entry name" value="CTE_SPB4"/>
    <property type="match status" value="1"/>
</dbReference>
<name>A0ABQ8Y2H2_9EUKA</name>
<dbReference type="SMART" id="SM01178">
    <property type="entry name" value="DUF4217"/>
    <property type="match status" value="1"/>
</dbReference>
<comment type="function">
    <text evidence="7">RNA helicase.</text>
</comment>
<dbReference type="PROSITE" id="PS51194">
    <property type="entry name" value="HELICASE_CTER"/>
    <property type="match status" value="1"/>
</dbReference>
<feature type="compositionally biased region" description="Basic and acidic residues" evidence="8">
    <location>
        <begin position="768"/>
        <end position="777"/>
    </location>
</feature>
<evidence type="ECO:0000256" key="5">
    <source>
        <dbReference type="ARBA" id="ARBA00022884"/>
    </source>
</evidence>
<keyword evidence="3 7" id="KW-0347">Helicase</keyword>
<dbReference type="Proteomes" id="UP001150062">
    <property type="component" value="Unassembled WGS sequence"/>
</dbReference>
<proteinExistence type="inferred from homology"/>
<evidence type="ECO:0000256" key="1">
    <source>
        <dbReference type="ARBA" id="ARBA00022741"/>
    </source>
</evidence>
<dbReference type="CDD" id="cd17941">
    <property type="entry name" value="DEADc_DDX10"/>
    <property type="match status" value="1"/>
</dbReference>
<evidence type="ECO:0000259" key="10">
    <source>
        <dbReference type="PROSITE" id="PS51194"/>
    </source>
</evidence>
<feature type="region of interest" description="Disordered" evidence="8">
    <location>
        <begin position="1"/>
        <end position="96"/>
    </location>
</feature>
<dbReference type="InterPro" id="IPR025313">
    <property type="entry name" value="SPB4-like_CTE"/>
</dbReference>
<evidence type="ECO:0000256" key="4">
    <source>
        <dbReference type="ARBA" id="ARBA00022840"/>
    </source>
</evidence>
<protein>
    <recommendedName>
        <fullName evidence="7">ATP-dependent RNA helicase</fullName>
        <ecNumber evidence="7">3.6.4.13</ecNumber>
    </recommendedName>
</protein>
<dbReference type="InterPro" id="IPR027417">
    <property type="entry name" value="P-loop_NTPase"/>
</dbReference>
<reference evidence="12" key="1">
    <citation type="submission" date="2022-08" db="EMBL/GenBank/DDBJ databases">
        <title>Novel sulfate-reducing endosymbionts in the free-living metamonad Anaeramoeba.</title>
        <authorList>
            <person name="Jerlstrom-Hultqvist J."/>
            <person name="Cepicka I."/>
            <person name="Gallot-Lavallee L."/>
            <person name="Salas-Leiva D."/>
            <person name="Curtis B.A."/>
            <person name="Zahonova K."/>
            <person name="Pipaliya S."/>
            <person name="Dacks J."/>
            <person name="Roger A.J."/>
        </authorList>
    </citation>
    <scope>NUCLEOTIDE SEQUENCE</scope>
    <source>
        <strain evidence="12">Schooner1</strain>
    </source>
</reference>
<dbReference type="Pfam" id="PF00270">
    <property type="entry name" value="DEAD"/>
    <property type="match status" value="1"/>
</dbReference>
<dbReference type="EC" id="3.6.4.13" evidence="7"/>
<keyword evidence="4 7" id="KW-0067">ATP-binding</keyword>
<dbReference type="PANTHER" id="PTHR24031">
    <property type="entry name" value="RNA HELICASE"/>
    <property type="match status" value="1"/>
</dbReference>
<feature type="region of interest" description="Disordered" evidence="8">
    <location>
        <begin position="768"/>
        <end position="848"/>
    </location>
</feature>
<feature type="domain" description="Helicase ATP-binding" evidence="9">
    <location>
        <begin position="185"/>
        <end position="359"/>
    </location>
</feature>
<evidence type="ECO:0000256" key="8">
    <source>
        <dbReference type="SAM" id="MobiDB-lite"/>
    </source>
</evidence>
<dbReference type="InterPro" id="IPR011545">
    <property type="entry name" value="DEAD/DEAH_box_helicase_dom"/>
</dbReference>
<gene>
    <name evidence="12" type="ORF">M0813_25549</name>
</gene>
<organism evidence="12 13">
    <name type="scientific">Anaeramoeba flamelloides</name>
    <dbReference type="NCBI Taxonomy" id="1746091"/>
    <lineage>
        <taxon>Eukaryota</taxon>
        <taxon>Metamonada</taxon>
        <taxon>Anaeramoebidae</taxon>
        <taxon>Anaeramoeba</taxon>
    </lineage>
</organism>
<accession>A0ABQ8Y2H2</accession>
<feature type="compositionally biased region" description="Acidic residues" evidence="8">
    <location>
        <begin position="642"/>
        <end position="652"/>
    </location>
</feature>
<dbReference type="SUPFAM" id="SSF52540">
    <property type="entry name" value="P-loop containing nucleoside triphosphate hydrolases"/>
    <property type="match status" value="1"/>
</dbReference>